<evidence type="ECO:0000313" key="2">
    <source>
        <dbReference type="EMBL" id="XBW04871.1"/>
    </source>
</evidence>
<name>A0AAU7UYZ7_9NOCA</name>
<evidence type="ECO:0000256" key="1">
    <source>
        <dbReference type="SAM" id="MobiDB-lite"/>
    </source>
</evidence>
<accession>A0AAU7UYZ7</accession>
<dbReference type="RefSeq" id="WP_156666065.1">
    <property type="nucleotide sequence ID" value="NZ_CP132970.1"/>
</dbReference>
<proteinExistence type="predicted"/>
<sequence length="76" mass="8558">MSSPGPWKEARTVRRKVAGARGRGESSIDFRIQGHVCALSWEDDQYEIDVDGVRITGSLHKIDRVVRILAVREVPK</sequence>
<feature type="region of interest" description="Disordered" evidence="1">
    <location>
        <begin position="1"/>
        <end position="25"/>
    </location>
</feature>
<organism evidence="2">
    <name type="scientific">Rhodococcus sp. D-6</name>
    <dbReference type="NCBI Taxonomy" id="1387842"/>
    <lineage>
        <taxon>Bacteria</taxon>
        <taxon>Bacillati</taxon>
        <taxon>Actinomycetota</taxon>
        <taxon>Actinomycetes</taxon>
        <taxon>Mycobacteriales</taxon>
        <taxon>Nocardiaceae</taxon>
        <taxon>Rhodococcus</taxon>
    </lineage>
</organism>
<protein>
    <submittedName>
        <fullName evidence="2">Uncharacterized protein</fullName>
    </submittedName>
</protein>
<gene>
    <name evidence="2" type="ORF">RBB84_02505</name>
</gene>
<dbReference type="AlphaFoldDB" id="A0AAU7UYZ7"/>
<dbReference type="EMBL" id="CP132970">
    <property type="protein sequence ID" value="XBW04871.1"/>
    <property type="molecule type" value="Genomic_DNA"/>
</dbReference>
<dbReference type="KEGG" id="rhox:RBB84_02505"/>
<reference evidence="2" key="1">
    <citation type="submission" date="2023-08" db="EMBL/GenBank/DDBJ databases">
        <title>The novel hydrolase IpcH responsible for the initial isoprocarb degradation step in Rhodococcus sp. D-6.</title>
        <authorList>
            <person name="Zhu Q."/>
        </authorList>
    </citation>
    <scope>NUCLEOTIDE SEQUENCE</scope>
    <source>
        <strain evidence="2">D-6</strain>
    </source>
</reference>